<name>A0A4Y8KX83_9BACT</name>
<dbReference type="Proteomes" id="UP000297861">
    <property type="component" value="Unassembled WGS sequence"/>
</dbReference>
<protein>
    <recommendedName>
        <fullName evidence="4">Protein phosphatase 2C domain-containing protein</fullName>
    </recommendedName>
</protein>
<gene>
    <name evidence="2" type="ORF">E2605_15820</name>
</gene>
<proteinExistence type="predicted"/>
<evidence type="ECO:0000313" key="3">
    <source>
        <dbReference type="Proteomes" id="UP000297861"/>
    </source>
</evidence>
<evidence type="ECO:0000256" key="1">
    <source>
        <dbReference type="SAM" id="SignalP"/>
    </source>
</evidence>
<reference evidence="2 3" key="1">
    <citation type="submission" date="2019-03" db="EMBL/GenBank/DDBJ databases">
        <title>San Antonio Military Medical Center submission to MRSN (WRAIR), pending publication.</title>
        <authorList>
            <person name="Blyth D.M."/>
            <person name="Mccarthy S.L."/>
            <person name="Schall S.E."/>
            <person name="Stam J.A."/>
            <person name="Ong A.C."/>
            <person name="Mcgann P.T."/>
        </authorList>
    </citation>
    <scope>NUCLEOTIDE SEQUENCE [LARGE SCALE GENOMIC DNA]</scope>
    <source>
        <strain evidence="2 3">MRSN571793</strain>
    </source>
</reference>
<dbReference type="RefSeq" id="WP_134437174.1">
    <property type="nucleotide sequence ID" value="NZ_SOML01000011.1"/>
</dbReference>
<accession>A0A4Y8KX83</accession>
<feature type="chain" id="PRO_5021505089" description="Protein phosphatase 2C domain-containing protein" evidence="1">
    <location>
        <begin position="20"/>
        <end position="331"/>
    </location>
</feature>
<keyword evidence="3" id="KW-1185">Reference proteome</keyword>
<dbReference type="AlphaFoldDB" id="A0A4Y8KX83"/>
<evidence type="ECO:0008006" key="4">
    <source>
        <dbReference type="Google" id="ProtNLM"/>
    </source>
</evidence>
<comment type="caution">
    <text evidence="2">The sequence shown here is derived from an EMBL/GenBank/DDBJ whole genome shotgun (WGS) entry which is preliminary data.</text>
</comment>
<dbReference type="EMBL" id="SOML01000011">
    <property type="protein sequence ID" value="TFD94227.1"/>
    <property type="molecule type" value="Genomic_DNA"/>
</dbReference>
<organism evidence="2 3">
    <name type="scientific">Dysgonomonas capnocytophagoides</name>
    <dbReference type="NCBI Taxonomy" id="45254"/>
    <lineage>
        <taxon>Bacteria</taxon>
        <taxon>Pseudomonadati</taxon>
        <taxon>Bacteroidota</taxon>
        <taxon>Bacteroidia</taxon>
        <taxon>Bacteroidales</taxon>
        <taxon>Dysgonomonadaceae</taxon>
        <taxon>Dysgonomonas</taxon>
    </lineage>
</organism>
<dbReference type="STRING" id="1121485.GCA_000426485_01368"/>
<sequence>MKKYLLLPVFLFSAFLSNSQEMIDPYHHPEQVKQLNIQNIDFSYLSTQNEYSGSLENLGYKVKDIFLKGKKSPSANEDGIILTPYFVAVIDGATSKSAFSMEGKTSGRLSMELVLEAINEFPKDIDASEAVRLITNKLHDFYVKNNLLESVNNNPAARLTSNGVIYSIARKELWQIGDCQALIKGKHYNNNKDIDDIMADARAAYDELALLQGETLESLRIKDPGRDFILPFLKIQGVLQNYHGHPYGFPVMDGFEIDMNQVIVVPIEADEIILASDGYPNLFDTLKESEFFLKKVINEDPMLIRLFKSTKGVQKGQDSFDDRAYVRVKFE</sequence>
<keyword evidence="1" id="KW-0732">Signal</keyword>
<feature type="signal peptide" evidence="1">
    <location>
        <begin position="1"/>
        <end position="19"/>
    </location>
</feature>
<evidence type="ECO:0000313" key="2">
    <source>
        <dbReference type="EMBL" id="TFD94227.1"/>
    </source>
</evidence>
<dbReference type="OrthoDB" id="508128at2"/>